<keyword evidence="14" id="KW-1185">Reference proteome</keyword>
<dbReference type="Proteomes" id="UP000006727">
    <property type="component" value="Chromosome 2"/>
</dbReference>
<comment type="subcellular location">
    <subcellularLocation>
        <location evidence="1">Nucleus</location>
    </subcellularLocation>
</comment>
<feature type="domain" description="Calmodulin binding protein-like N-terminal" evidence="9">
    <location>
        <begin position="86"/>
        <end position="233"/>
    </location>
</feature>
<evidence type="ECO:0000256" key="7">
    <source>
        <dbReference type="ARBA" id="ARBA00023242"/>
    </source>
</evidence>
<gene>
    <name evidence="13" type="primary">LOC112278128</name>
    <name evidence="12" type="ORF">PHYPA_002937</name>
</gene>
<name>A0A2K1L290_PHYPA</name>
<dbReference type="GO" id="GO:0003700">
    <property type="term" value="F:DNA-binding transcription factor activity"/>
    <property type="evidence" value="ECO:0000318"/>
    <property type="project" value="GO_Central"/>
</dbReference>
<dbReference type="Gramene" id="Pp3c2_19520V3.1">
    <property type="protein sequence ID" value="Pp3c2_19520V3.1"/>
    <property type="gene ID" value="Pp3c2_19520"/>
</dbReference>
<organism evidence="12">
    <name type="scientific">Physcomitrium patens</name>
    <name type="common">Spreading-leaved earth moss</name>
    <name type="synonym">Physcomitrella patens</name>
    <dbReference type="NCBI Taxonomy" id="3218"/>
    <lineage>
        <taxon>Eukaryota</taxon>
        <taxon>Viridiplantae</taxon>
        <taxon>Streptophyta</taxon>
        <taxon>Embryophyta</taxon>
        <taxon>Bryophyta</taxon>
        <taxon>Bryophytina</taxon>
        <taxon>Bryopsida</taxon>
        <taxon>Funariidae</taxon>
        <taxon>Funariales</taxon>
        <taxon>Funariaceae</taxon>
        <taxon>Physcomitrium</taxon>
    </lineage>
</organism>
<dbReference type="GO" id="GO:0043565">
    <property type="term" value="F:sequence-specific DNA binding"/>
    <property type="evidence" value="ECO:0000318"/>
    <property type="project" value="GO_Central"/>
</dbReference>
<dbReference type="Gramene" id="Pp3c2_19520V3.2">
    <property type="protein sequence ID" value="Pp3c2_19520V3.2"/>
    <property type="gene ID" value="Pp3c2_19520"/>
</dbReference>
<evidence type="ECO:0000256" key="4">
    <source>
        <dbReference type="ARBA" id="ARBA00023125"/>
    </source>
</evidence>
<accession>A0A2K1L290</accession>
<keyword evidence="6" id="KW-0804">Transcription</keyword>
<dbReference type="OrthoDB" id="512636at2759"/>
<dbReference type="GO" id="GO:0005516">
    <property type="term" value="F:calmodulin binding"/>
    <property type="evidence" value="ECO:0007669"/>
    <property type="project" value="InterPro"/>
</dbReference>
<evidence type="ECO:0000313" key="13">
    <source>
        <dbReference type="EnsemblPlants" id="Pp3c2_19520V3.1"/>
    </source>
</evidence>
<evidence type="ECO:0000256" key="8">
    <source>
        <dbReference type="SAM" id="MobiDB-lite"/>
    </source>
</evidence>
<keyword evidence="4" id="KW-0238">DNA-binding</keyword>
<feature type="domain" description="Calmodulin binding protein central" evidence="10">
    <location>
        <begin position="245"/>
        <end position="311"/>
    </location>
</feature>
<keyword evidence="3" id="KW-0805">Transcription regulation</keyword>
<dbReference type="GeneID" id="112278128"/>
<dbReference type="GO" id="GO:0080142">
    <property type="term" value="P:regulation of salicylic acid biosynthetic process"/>
    <property type="evidence" value="ECO:0000318"/>
    <property type="project" value="GO_Central"/>
</dbReference>
<evidence type="ECO:0000256" key="3">
    <source>
        <dbReference type="ARBA" id="ARBA00023015"/>
    </source>
</evidence>
<dbReference type="InterPro" id="IPR012416">
    <property type="entry name" value="CBP60"/>
</dbReference>
<sequence>MAREKRERDGSKDGLPDEKRARPQLASVIVEAVKIDSLQKLCSTLEPLLRRVVGEEVERALTKFASPKPGLRSSPKRIAGPDQENLRLQFRNKLALPLFTGSKVEGEQGSAIHVVLQNANTGHVVTSDPEASAKLDIVVLEGDFTADDEENWTQEEFENYVVRERDGKRPLLTGDLSVVLKDGVGTLGELTFTDNSSWIRSRKFRLGVRITSGQCEGLRIREAKTEAFTVKDHRGELYKKHYPPALNDEVWRLDKIGKDGAFHKRLNQNHILTVEDFLRLVVMDPQRLRNILGNGMSNKMWEGTVEHAKTCVLSGKLHVYYADEKQNIGVIFNNIFQLMGLIADGSYMSVDSLSDSEKVYVDKLVKVAYENWENVVEYDGEALIGVKNQAKGFDSHTEDPLGGRNFPSQGSGGAGSSTFGQDQRGMVTRSYSGTTNLLRDSNIVGPVLQRNSNIEASRQPVLASSSENLAVGARPGMIGLALGPPQNELPASSSGVGPLVPALMNHPSAALEWQPRSRSMRLQDSFGRITSPEEMLSEDEIRRQSLELLENEDMHAQIQQLLRMFNGRGDVPSSPFIGLDDDFPFALPDNNAGELKPRENNKAFVSWLKLKAALRWGIFIRKRAAAKRAQREKDEE</sequence>
<evidence type="ECO:0000259" key="10">
    <source>
        <dbReference type="Pfam" id="PF20451"/>
    </source>
</evidence>
<dbReference type="RefSeq" id="XP_024367012.1">
    <property type="nucleotide sequence ID" value="XM_024511244.2"/>
</dbReference>
<evidence type="ECO:0000259" key="9">
    <source>
        <dbReference type="Pfam" id="PF07887"/>
    </source>
</evidence>
<evidence type="ECO:0000313" key="14">
    <source>
        <dbReference type="Proteomes" id="UP000006727"/>
    </source>
</evidence>
<evidence type="ECO:0000256" key="6">
    <source>
        <dbReference type="ARBA" id="ARBA00023163"/>
    </source>
</evidence>
<evidence type="ECO:0008006" key="15">
    <source>
        <dbReference type="Google" id="ProtNLM"/>
    </source>
</evidence>
<proteinExistence type="inferred from homology"/>
<dbReference type="PANTHER" id="PTHR31713:SF96">
    <property type="entry name" value="OS02G0562300 PROTEIN"/>
    <property type="match status" value="1"/>
</dbReference>
<dbReference type="KEGG" id="ppp:112278128"/>
<feature type="domain" description="Calmodulin binding protein C-terminal" evidence="11">
    <location>
        <begin position="316"/>
        <end position="378"/>
    </location>
</feature>
<dbReference type="PANTHER" id="PTHR31713">
    <property type="entry name" value="OS02G0177800 PROTEIN"/>
    <property type="match status" value="1"/>
</dbReference>
<dbReference type="STRING" id="3218.A0A2K1L290"/>
<dbReference type="InterPro" id="IPR046829">
    <property type="entry name" value="Calmod_bind_C"/>
</dbReference>
<dbReference type="InterPro" id="IPR046830">
    <property type="entry name" value="Calmod_bind_M"/>
</dbReference>
<evidence type="ECO:0000256" key="1">
    <source>
        <dbReference type="ARBA" id="ARBA00004123"/>
    </source>
</evidence>
<keyword evidence="7" id="KW-0539">Nucleus</keyword>
<dbReference type="EnsemblPlants" id="Pp3c2_19520V3.1">
    <property type="protein sequence ID" value="Pp3c2_19520V3.1"/>
    <property type="gene ID" value="Pp3c2_19520"/>
</dbReference>
<feature type="region of interest" description="Disordered" evidence="8">
    <location>
        <begin position="394"/>
        <end position="425"/>
    </location>
</feature>
<keyword evidence="5" id="KW-0010">Activator</keyword>
<dbReference type="PaxDb" id="3218-PP1S336_7V6.1"/>
<comment type="similarity">
    <text evidence="2">Belongs to the plant ACBP60 protein family.</text>
</comment>
<protein>
    <recommendedName>
        <fullName evidence="15">Calmodulin-binding protein</fullName>
    </recommendedName>
</protein>
<dbReference type="FunCoup" id="A0A2K1L290">
    <property type="interactions" value="1780"/>
</dbReference>
<dbReference type="Pfam" id="PF20451">
    <property type="entry name" value="Calmod_bind_M"/>
    <property type="match status" value="1"/>
</dbReference>
<evidence type="ECO:0000259" key="11">
    <source>
        <dbReference type="Pfam" id="PF20452"/>
    </source>
</evidence>
<dbReference type="EnsemblPlants" id="Pp3c2_19520V3.2">
    <property type="protein sequence ID" value="Pp3c2_19520V3.2"/>
    <property type="gene ID" value="Pp3c2_19520"/>
</dbReference>
<reference evidence="12 14" key="1">
    <citation type="journal article" date="2008" name="Science">
        <title>The Physcomitrella genome reveals evolutionary insights into the conquest of land by plants.</title>
        <authorList>
            <person name="Rensing S."/>
            <person name="Lang D."/>
            <person name="Zimmer A."/>
            <person name="Terry A."/>
            <person name="Salamov A."/>
            <person name="Shapiro H."/>
            <person name="Nishiyama T."/>
            <person name="Perroud P.-F."/>
            <person name="Lindquist E."/>
            <person name="Kamisugi Y."/>
            <person name="Tanahashi T."/>
            <person name="Sakakibara K."/>
            <person name="Fujita T."/>
            <person name="Oishi K."/>
            <person name="Shin-I T."/>
            <person name="Kuroki Y."/>
            <person name="Toyoda A."/>
            <person name="Suzuki Y."/>
            <person name="Hashimoto A."/>
            <person name="Yamaguchi K."/>
            <person name="Sugano A."/>
            <person name="Kohara Y."/>
            <person name="Fujiyama A."/>
            <person name="Anterola A."/>
            <person name="Aoki S."/>
            <person name="Ashton N."/>
            <person name="Barbazuk W.B."/>
            <person name="Barker E."/>
            <person name="Bennetzen J."/>
            <person name="Bezanilla M."/>
            <person name="Blankenship R."/>
            <person name="Cho S.H."/>
            <person name="Dutcher S."/>
            <person name="Estelle M."/>
            <person name="Fawcett J.A."/>
            <person name="Gundlach H."/>
            <person name="Hanada K."/>
            <person name="Heyl A."/>
            <person name="Hicks K.A."/>
            <person name="Hugh J."/>
            <person name="Lohr M."/>
            <person name="Mayer K."/>
            <person name="Melkozernov A."/>
            <person name="Murata T."/>
            <person name="Nelson D."/>
            <person name="Pils B."/>
            <person name="Prigge M."/>
            <person name="Reiss B."/>
            <person name="Renner T."/>
            <person name="Rombauts S."/>
            <person name="Rushton P."/>
            <person name="Sanderfoot A."/>
            <person name="Schween G."/>
            <person name="Shiu S.-H."/>
            <person name="Stueber K."/>
            <person name="Theodoulou F.L."/>
            <person name="Tu H."/>
            <person name="Van de Peer Y."/>
            <person name="Verrier P.J."/>
            <person name="Waters E."/>
            <person name="Wood A."/>
            <person name="Yang L."/>
            <person name="Cove D."/>
            <person name="Cuming A."/>
            <person name="Hasebe M."/>
            <person name="Lucas S."/>
            <person name="Mishler D.B."/>
            <person name="Reski R."/>
            <person name="Grigoriev I."/>
            <person name="Quatrano R.S."/>
            <person name="Boore J.L."/>
        </authorList>
    </citation>
    <scope>NUCLEOTIDE SEQUENCE [LARGE SCALE GENOMIC DNA]</scope>
    <source>
        <strain evidence="13 14">cv. Gransden 2004</strain>
    </source>
</reference>
<dbReference type="Pfam" id="PF20452">
    <property type="entry name" value="Calmod_bind_C"/>
    <property type="match status" value="1"/>
</dbReference>
<reference evidence="13" key="3">
    <citation type="submission" date="2020-12" db="UniProtKB">
        <authorList>
            <consortium name="EnsemblPlants"/>
        </authorList>
    </citation>
    <scope>IDENTIFICATION</scope>
</reference>
<evidence type="ECO:0000313" key="12">
    <source>
        <dbReference type="EMBL" id="PNR60144.1"/>
    </source>
</evidence>
<dbReference type="EMBL" id="ABEU02000002">
    <property type="protein sequence ID" value="PNR60144.1"/>
    <property type="molecule type" value="Genomic_DNA"/>
</dbReference>
<dbReference type="AlphaFoldDB" id="A0A2K1L290"/>
<feature type="region of interest" description="Disordered" evidence="8">
    <location>
        <begin position="1"/>
        <end position="21"/>
    </location>
</feature>
<dbReference type="GO" id="GO:0005634">
    <property type="term" value="C:nucleus"/>
    <property type="evidence" value="ECO:0000318"/>
    <property type="project" value="GO_Central"/>
</dbReference>
<dbReference type="InterPro" id="IPR046831">
    <property type="entry name" value="Calmodulin_bind_N"/>
</dbReference>
<evidence type="ECO:0000256" key="2">
    <source>
        <dbReference type="ARBA" id="ARBA00007214"/>
    </source>
</evidence>
<reference evidence="12 14" key="2">
    <citation type="journal article" date="2018" name="Plant J.">
        <title>The Physcomitrella patens chromosome-scale assembly reveals moss genome structure and evolution.</title>
        <authorList>
            <person name="Lang D."/>
            <person name="Ullrich K.K."/>
            <person name="Murat F."/>
            <person name="Fuchs J."/>
            <person name="Jenkins J."/>
            <person name="Haas F.B."/>
            <person name="Piednoel M."/>
            <person name="Gundlach H."/>
            <person name="Van Bel M."/>
            <person name="Meyberg R."/>
            <person name="Vives C."/>
            <person name="Morata J."/>
            <person name="Symeonidi A."/>
            <person name="Hiss M."/>
            <person name="Muchero W."/>
            <person name="Kamisugi Y."/>
            <person name="Saleh O."/>
            <person name="Blanc G."/>
            <person name="Decker E.L."/>
            <person name="van Gessel N."/>
            <person name="Grimwood J."/>
            <person name="Hayes R.D."/>
            <person name="Graham S.W."/>
            <person name="Gunter L.E."/>
            <person name="McDaniel S.F."/>
            <person name="Hoernstein S.N.W."/>
            <person name="Larsson A."/>
            <person name="Li F.W."/>
            <person name="Perroud P.F."/>
            <person name="Phillips J."/>
            <person name="Ranjan P."/>
            <person name="Rokshar D.S."/>
            <person name="Rothfels C.J."/>
            <person name="Schneider L."/>
            <person name="Shu S."/>
            <person name="Stevenson D.W."/>
            <person name="Thummler F."/>
            <person name="Tillich M."/>
            <person name="Villarreal Aguilar J.C."/>
            <person name="Widiez T."/>
            <person name="Wong G.K."/>
            <person name="Wymore A."/>
            <person name="Zhang Y."/>
            <person name="Zimmer A.D."/>
            <person name="Quatrano R.S."/>
            <person name="Mayer K.F.X."/>
            <person name="Goodstein D."/>
            <person name="Casacuberta J.M."/>
            <person name="Vandepoele K."/>
            <person name="Reski R."/>
            <person name="Cuming A.C."/>
            <person name="Tuskan G.A."/>
            <person name="Maumus F."/>
            <person name="Salse J."/>
            <person name="Schmutz J."/>
            <person name="Rensing S.A."/>
        </authorList>
    </citation>
    <scope>NUCLEOTIDE SEQUENCE [LARGE SCALE GENOMIC DNA]</scope>
    <source>
        <strain evidence="13 14">cv. Gransden 2004</strain>
    </source>
</reference>
<dbReference type="Pfam" id="PF07887">
    <property type="entry name" value="Calmodulin_bind"/>
    <property type="match status" value="1"/>
</dbReference>
<evidence type="ECO:0000256" key="5">
    <source>
        <dbReference type="ARBA" id="ARBA00023159"/>
    </source>
</evidence>